<feature type="domain" description="SH3b" evidence="2">
    <location>
        <begin position="83"/>
        <end position="150"/>
    </location>
</feature>
<comment type="caution">
    <text evidence="3">The sequence shown here is derived from an EMBL/GenBank/DDBJ whole genome shotgun (WGS) entry which is preliminary data.</text>
</comment>
<dbReference type="InterPro" id="IPR010466">
    <property type="entry name" value="DUF1058"/>
</dbReference>
<evidence type="ECO:0000313" key="4">
    <source>
        <dbReference type="Proteomes" id="UP000264313"/>
    </source>
</evidence>
<dbReference type="STRING" id="1132855.GCA_000384255_02307"/>
<feature type="signal peptide" evidence="1">
    <location>
        <begin position="1"/>
        <end position="22"/>
    </location>
</feature>
<dbReference type="EMBL" id="DNAA01000207">
    <property type="protein sequence ID" value="HBA09601.1"/>
    <property type="molecule type" value="Genomic_DNA"/>
</dbReference>
<name>A0A351RC30_9PROT</name>
<evidence type="ECO:0000259" key="2">
    <source>
        <dbReference type="PROSITE" id="PS51781"/>
    </source>
</evidence>
<dbReference type="Gene3D" id="2.30.30.40">
    <property type="entry name" value="SH3 Domains"/>
    <property type="match status" value="2"/>
</dbReference>
<dbReference type="PROSITE" id="PS51781">
    <property type="entry name" value="SH3B"/>
    <property type="match status" value="1"/>
</dbReference>
<evidence type="ECO:0000256" key="1">
    <source>
        <dbReference type="SAM" id="SignalP"/>
    </source>
</evidence>
<evidence type="ECO:0000313" key="3">
    <source>
        <dbReference type="EMBL" id="HBA09601.1"/>
    </source>
</evidence>
<feature type="chain" id="PRO_5017057201" description="SH3b domain-containing protein" evidence="1">
    <location>
        <begin position="23"/>
        <end position="150"/>
    </location>
</feature>
<dbReference type="Proteomes" id="UP000264313">
    <property type="component" value="Unassembled WGS sequence"/>
</dbReference>
<protein>
    <recommendedName>
        <fullName evidence="2">SH3b domain-containing protein</fullName>
    </recommendedName>
</protein>
<dbReference type="Pfam" id="PF06347">
    <property type="entry name" value="SH3_4"/>
    <property type="match status" value="2"/>
</dbReference>
<organism evidence="3 4">
    <name type="scientific">Methylotenera mobilis</name>
    <dbReference type="NCBI Taxonomy" id="359408"/>
    <lineage>
        <taxon>Bacteria</taxon>
        <taxon>Pseudomonadati</taxon>
        <taxon>Pseudomonadota</taxon>
        <taxon>Betaproteobacteria</taxon>
        <taxon>Nitrosomonadales</taxon>
        <taxon>Methylophilaceae</taxon>
        <taxon>Methylotenera</taxon>
    </lineage>
</organism>
<gene>
    <name evidence="3" type="ORF">DCW48_08615</name>
</gene>
<dbReference type="InterPro" id="IPR003646">
    <property type="entry name" value="SH3-like_bac-type"/>
</dbReference>
<reference evidence="3 4" key="1">
    <citation type="journal article" date="2018" name="Nat. Biotechnol.">
        <title>A standardized bacterial taxonomy based on genome phylogeny substantially revises the tree of life.</title>
        <authorList>
            <person name="Parks D.H."/>
            <person name="Chuvochina M."/>
            <person name="Waite D.W."/>
            <person name="Rinke C."/>
            <person name="Skarshewski A."/>
            <person name="Chaumeil P.A."/>
            <person name="Hugenholtz P."/>
        </authorList>
    </citation>
    <scope>NUCLEOTIDE SEQUENCE [LARGE SCALE GENOMIC DNA]</scope>
    <source>
        <strain evidence="3">UBA9958</strain>
    </source>
</reference>
<accession>A0A351RC30</accession>
<dbReference type="AlphaFoldDB" id="A0A351RC30"/>
<keyword evidence="1" id="KW-0732">Signal</keyword>
<proteinExistence type="predicted"/>
<sequence>MSRFSKVALIFALMWMPITASALDFRAVSVPKAILYDAPSLSAKKVLLLSHLYPVEVVVNLGDWLKVRDAQGSMSWIEAKHLSAKRSVLVAKGSAEMRARPEVAADVVAILEKDVVLELVEAKSNNGWLKVKHRDGVTGYILVSSTWGFD</sequence>